<dbReference type="InterPro" id="IPR042251">
    <property type="entry name" value="EutC_C"/>
</dbReference>
<feature type="binding site" evidence="5">
    <location>
        <position position="201"/>
    </location>
    <ligand>
        <name>adenosylcob(III)alamin</name>
        <dbReference type="ChEBI" id="CHEBI:18408"/>
    </ligand>
</feature>
<comment type="pathway">
    <text evidence="5">Amine and polyamine degradation; ethanolamine degradation.</text>
</comment>
<comment type="subunit">
    <text evidence="5">The basic unit is a heterodimer which dimerizes to form tetramers. The heterotetramers trimerize; 6 large subunits form a core ring with 6 small subunits projecting outwards.</text>
</comment>
<feature type="binding site" evidence="5">
    <location>
        <position position="172"/>
    </location>
    <ligand>
        <name>adenosylcob(III)alamin</name>
        <dbReference type="ChEBI" id="CHEBI:18408"/>
    </ligand>
</feature>
<evidence type="ECO:0000256" key="5">
    <source>
        <dbReference type="HAMAP-Rule" id="MF_00601"/>
    </source>
</evidence>
<comment type="similarity">
    <text evidence="5">Belongs to the EutC family.</text>
</comment>
<dbReference type="PIRSF" id="PIRSF018982">
    <property type="entry name" value="EutC"/>
    <property type="match status" value="1"/>
</dbReference>
<dbReference type="NCBIfam" id="NF003971">
    <property type="entry name" value="PRK05465.1"/>
    <property type="match status" value="1"/>
</dbReference>
<keyword evidence="2 5" id="KW-0456">Lyase</keyword>
<comment type="caution">
    <text evidence="6">The sequence shown here is derived from an EMBL/GenBank/DDBJ whole genome shotgun (WGS) entry which is preliminary data.</text>
</comment>
<dbReference type="Gene3D" id="3.40.50.11240">
    <property type="entry name" value="Ethanolamine ammonia-lyase light chain (EutC)"/>
    <property type="match status" value="1"/>
</dbReference>
<keyword evidence="4 5" id="KW-1283">Bacterial microcompartment</keyword>
<keyword evidence="7" id="KW-1185">Reference proteome</keyword>
<evidence type="ECO:0000256" key="4">
    <source>
        <dbReference type="ARBA" id="ARBA00024446"/>
    </source>
</evidence>
<evidence type="ECO:0000313" key="7">
    <source>
        <dbReference type="Proteomes" id="UP000706039"/>
    </source>
</evidence>
<dbReference type="EMBL" id="JAINVV010000008">
    <property type="protein sequence ID" value="MBY8824213.1"/>
    <property type="molecule type" value="Genomic_DNA"/>
</dbReference>
<proteinExistence type="inferred from homology"/>
<dbReference type="InterPro" id="IPR042255">
    <property type="entry name" value="EutC_N"/>
</dbReference>
<dbReference type="PANTHER" id="PTHR39330">
    <property type="entry name" value="ETHANOLAMINE AMMONIA-LYASE LIGHT CHAIN"/>
    <property type="match status" value="1"/>
</dbReference>
<protein>
    <recommendedName>
        <fullName evidence="5">Ethanolamine ammonia-lyase small subunit</fullName>
        <shortName evidence="5">EAL small subunit</shortName>
        <ecNumber evidence="5">4.3.1.7</ecNumber>
    </recommendedName>
</protein>
<comment type="cofactor">
    <cofactor evidence="5">
        <name>adenosylcob(III)alamin</name>
        <dbReference type="ChEBI" id="CHEBI:18408"/>
    </cofactor>
    <text evidence="5">Binds between the large and small subunits.</text>
</comment>
<dbReference type="EC" id="4.3.1.7" evidence="5"/>
<dbReference type="HAMAP" id="MF_00601">
    <property type="entry name" value="EutC"/>
    <property type="match status" value="1"/>
</dbReference>
<evidence type="ECO:0000256" key="1">
    <source>
        <dbReference type="ARBA" id="ARBA00022628"/>
    </source>
</evidence>
<accession>A0ABS7PS99</accession>
<dbReference type="PANTHER" id="PTHR39330:SF1">
    <property type="entry name" value="ETHANOLAMINE AMMONIA-LYASE SMALL SUBUNIT"/>
    <property type="match status" value="1"/>
</dbReference>
<reference evidence="6 7" key="1">
    <citation type="submission" date="2021-08" db="EMBL/GenBank/DDBJ databases">
        <authorList>
            <person name="Tuo L."/>
        </authorList>
    </citation>
    <scope>NUCLEOTIDE SEQUENCE [LARGE SCALE GENOMIC DNA]</scope>
    <source>
        <strain evidence="6 7">JCM 31229</strain>
    </source>
</reference>
<dbReference type="Proteomes" id="UP000706039">
    <property type="component" value="Unassembled WGS sequence"/>
</dbReference>
<evidence type="ECO:0000256" key="2">
    <source>
        <dbReference type="ARBA" id="ARBA00023239"/>
    </source>
</evidence>
<comment type="function">
    <text evidence="5">Catalyzes the deamination of various vicinal amino-alcohols to oxo compounds. Allows this organism to utilize ethanolamine as the sole source of nitrogen and carbon in the presence of external vitamin B12.</text>
</comment>
<comment type="subcellular location">
    <subcellularLocation>
        <location evidence="5">Bacterial microcompartment</location>
    </subcellularLocation>
</comment>
<keyword evidence="1 5" id="KW-0846">Cobalamin</keyword>
<gene>
    <name evidence="5 6" type="primary">eutC</name>
    <name evidence="6" type="ORF">K7G82_18050</name>
</gene>
<dbReference type="RefSeq" id="WP_222991296.1">
    <property type="nucleotide sequence ID" value="NZ_JAINVV010000008.1"/>
</dbReference>
<feature type="binding site" evidence="5">
    <location>
        <position position="151"/>
    </location>
    <ligand>
        <name>adenosylcob(III)alamin</name>
        <dbReference type="ChEBI" id="CHEBI:18408"/>
    </ligand>
</feature>
<dbReference type="InterPro" id="IPR009246">
    <property type="entry name" value="EutC"/>
</dbReference>
<evidence type="ECO:0000256" key="3">
    <source>
        <dbReference type="ARBA" id="ARBA00023285"/>
    </source>
</evidence>
<comment type="catalytic activity">
    <reaction evidence="5">
        <text>ethanolamine = acetaldehyde + NH4(+)</text>
        <dbReference type="Rhea" id="RHEA:15313"/>
        <dbReference type="ChEBI" id="CHEBI:15343"/>
        <dbReference type="ChEBI" id="CHEBI:28938"/>
        <dbReference type="ChEBI" id="CHEBI:57603"/>
        <dbReference type="EC" id="4.3.1.7"/>
    </reaction>
</comment>
<organism evidence="6 7">
    <name type="scientific">Sphingomonas colocasiae</name>
    <dbReference type="NCBI Taxonomy" id="1848973"/>
    <lineage>
        <taxon>Bacteria</taxon>
        <taxon>Pseudomonadati</taxon>
        <taxon>Pseudomonadota</taxon>
        <taxon>Alphaproteobacteria</taxon>
        <taxon>Sphingomonadales</taxon>
        <taxon>Sphingomonadaceae</taxon>
        <taxon>Sphingomonas</taxon>
    </lineage>
</organism>
<keyword evidence="3 5" id="KW-0170">Cobalt</keyword>
<dbReference type="Pfam" id="PF05985">
    <property type="entry name" value="EutC"/>
    <property type="match status" value="1"/>
</dbReference>
<dbReference type="Gene3D" id="1.10.30.40">
    <property type="entry name" value="Ethanolamine ammonia-lyase light chain (EutC), N-terminal domain"/>
    <property type="match status" value="1"/>
</dbReference>
<evidence type="ECO:0000313" key="6">
    <source>
        <dbReference type="EMBL" id="MBY8824213.1"/>
    </source>
</evidence>
<sequence length="252" mass="26561">MTLPVDDSPAARLRAATQARIALGRSGAALPTGPMLAFQLDHACARDAVHLAMDGDTLAQLIGGETLSVRSRADTRETYLKRPDLGRALDPGCAPMLDAAAGQGHDLALVVGDGLSAHAVHAHAPALIAVLRERLSGWRIAPVVLARQARVALGDAIGERLGAAIVLMLIGERPGLSSPDSLGAYLTWAPRIGRRDSERNCVSNIRPPHGLSYDQAADRIAWLLNAARSRRVSGIALKDETDMPLLADPNAP</sequence>
<dbReference type="GO" id="GO:0008851">
    <property type="term" value="F:ethanolamine ammonia-lyase activity"/>
    <property type="evidence" value="ECO:0007669"/>
    <property type="project" value="UniProtKB-EC"/>
</dbReference>
<name>A0ABS7PS99_9SPHN</name>